<comment type="caution">
    <text evidence="1">The sequence shown here is derived from an EMBL/GenBank/DDBJ whole genome shotgun (WGS) entry which is preliminary data.</text>
</comment>
<evidence type="ECO:0000313" key="1">
    <source>
        <dbReference type="EMBL" id="KAG1902943.1"/>
    </source>
</evidence>
<accession>A0AAD4EDH5</accession>
<dbReference type="GeneID" id="64663573"/>
<dbReference type="AlphaFoldDB" id="A0AAD4EDH5"/>
<proteinExistence type="predicted"/>
<protein>
    <submittedName>
        <fullName evidence="1">Uncharacterized protein</fullName>
    </submittedName>
</protein>
<dbReference type="RefSeq" id="XP_041228518.1">
    <property type="nucleotide sequence ID" value="XM_041369275.1"/>
</dbReference>
<name>A0AAD4EDH5_9AGAM</name>
<keyword evidence="2" id="KW-1185">Reference proteome</keyword>
<gene>
    <name evidence="1" type="ORF">F5891DRAFT_1214263</name>
</gene>
<dbReference type="Proteomes" id="UP001195769">
    <property type="component" value="Unassembled WGS sequence"/>
</dbReference>
<dbReference type="EMBL" id="JABBWK010000015">
    <property type="protein sequence ID" value="KAG1902943.1"/>
    <property type="molecule type" value="Genomic_DNA"/>
</dbReference>
<sequence>MAPQPTDQTHLRQYFEHLAGNSTVMHALQIGADVGEDLLAFGDKPGLANSVSHPKSLTTKNAGLVPGSLHQALEVYFLQCRRRKNAARSEKRTIARVLGLYATPLSAKSLADTGTVRMVTCDRSAKTSYKRGTLLVDRGNEDLVGSGDTALSVPVDDSWYVIEPDESIIFVDSKGSVTLAVLRGKCGQHPDLLTYVNSIIDEAVNDHKGTRPTHGGELVQFGWNAGPHHARVFGLVNNLTNKKKLSMTTRQQKDSRALGILALSWNLLIASLPAEVSTSCIEAISEAGLPAMTVKGNDLDFGYTLDLPGGPLCFLTAERAPSEAYMSQNYESPIHTDQLYAPYAMNWVTLHAIMDPEQCQLHGGRSSGGNYVDVSLKVVVKCATDTVMSMQPCFQHGTTLARDGVCRQGTAINFSRHIKQAFNEAIAIEGDVRAMVTRLVEEEE</sequence>
<evidence type="ECO:0000313" key="2">
    <source>
        <dbReference type="Proteomes" id="UP001195769"/>
    </source>
</evidence>
<organism evidence="1 2">
    <name type="scientific">Suillus fuscotomentosus</name>
    <dbReference type="NCBI Taxonomy" id="1912939"/>
    <lineage>
        <taxon>Eukaryota</taxon>
        <taxon>Fungi</taxon>
        <taxon>Dikarya</taxon>
        <taxon>Basidiomycota</taxon>
        <taxon>Agaricomycotina</taxon>
        <taxon>Agaricomycetes</taxon>
        <taxon>Agaricomycetidae</taxon>
        <taxon>Boletales</taxon>
        <taxon>Suillineae</taxon>
        <taxon>Suillaceae</taxon>
        <taxon>Suillus</taxon>
    </lineage>
</organism>
<reference evidence="1" key="1">
    <citation type="journal article" date="2020" name="New Phytol.">
        <title>Comparative genomics reveals dynamic genome evolution in host specialist ectomycorrhizal fungi.</title>
        <authorList>
            <person name="Lofgren L.A."/>
            <person name="Nguyen N.H."/>
            <person name="Vilgalys R."/>
            <person name="Ruytinx J."/>
            <person name="Liao H.L."/>
            <person name="Branco S."/>
            <person name="Kuo A."/>
            <person name="LaButti K."/>
            <person name="Lipzen A."/>
            <person name="Andreopoulos W."/>
            <person name="Pangilinan J."/>
            <person name="Riley R."/>
            <person name="Hundley H."/>
            <person name="Na H."/>
            <person name="Barry K."/>
            <person name="Grigoriev I.V."/>
            <person name="Stajich J.E."/>
            <person name="Kennedy P.G."/>
        </authorList>
    </citation>
    <scope>NUCLEOTIDE SEQUENCE</scope>
    <source>
        <strain evidence="1">FC203</strain>
    </source>
</reference>